<evidence type="ECO:0000313" key="1">
    <source>
        <dbReference type="EMBL" id="TFF37102.1"/>
    </source>
</evidence>
<organism evidence="1 2">
    <name type="scientific">Mucilaginibacter psychrotolerans</name>
    <dbReference type="NCBI Taxonomy" id="1524096"/>
    <lineage>
        <taxon>Bacteria</taxon>
        <taxon>Pseudomonadati</taxon>
        <taxon>Bacteroidota</taxon>
        <taxon>Sphingobacteriia</taxon>
        <taxon>Sphingobacteriales</taxon>
        <taxon>Sphingobacteriaceae</taxon>
        <taxon>Mucilaginibacter</taxon>
    </lineage>
</organism>
<sequence>MFDDDDWDDDDDDLEDMLDGEEATNLQMLNLIKKTNETYKEFIGNGYQDGNPVAGQPIGTGYTLVDKEENTLYETFDNDAEEAEFNLLKQLVFDDQNYEQAIPQLLQAIEKYPQREQFYFLLQFAYTHNNQFDESDVILERTYNRFPDYLPHRVDFADILLDQGRNDEIPAVFDNKADLADIYPGQTEFNIELAANYYGIMCRYYSIIGDIASADRYMDALINEDYNLITQYGTTLLKIPVYGFLTAKFEAMNTGDEALDF</sequence>
<dbReference type="Gene3D" id="1.25.40.10">
    <property type="entry name" value="Tetratricopeptide repeat domain"/>
    <property type="match status" value="1"/>
</dbReference>
<proteinExistence type="predicted"/>
<dbReference type="AlphaFoldDB" id="A0A4Y8SDX2"/>
<comment type="caution">
    <text evidence="1">The sequence shown here is derived from an EMBL/GenBank/DDBJ whole genome shotgun (WGS) entry which is preliminary data.</text>
</comment>
<protein>
    <submittedName>
        <fullName evidence="1">Uncharacterized protein</fullName>
    </submittedName>
</protein>
<dbReference type="RefSeq" id="WP_133231506.1">
    <property type="nucleotide sequence ID" value="NZ_SOZE01000012.1"/>
</dbReference>
<dbReference type="SUPFAM" id="SSF48452">
    <property type="entry name" value="TPR-like"/>
    <property type="match status" value="1"/>
</dbReference>
<gene>
    <name evidence="1" type="ORF">E2R66_13550</name>
</gene>
<dbReference type="Proteomes" id="UP000297540">
    <property type="component" value="Unassembled WGS sequence"/>
</dbReference>
<dbReference type="OrthoDB" id="622109at2"/>
<reference evidence="1 2" key="1">
    <citation type="journal article" date="2017" name="Int. J. Syst. Evol. Microbiol.">
        <title>Mucilaginibacterpsychrotolerans sp. nov., isolated from peatlands.</title>
        <authorList>
            <person name="Deng Y."/>
            <person name="Shen L."/>
            <person name="Xu B."/>
            <person name="Liu Y."/>
            <person name="Gu Z."/>
            <person name="Liu H."/>
            <person name="Zhou Y."/>
        </authorList>
    </citation>
    <scope>NUCLEOTIDE SEQUENCE [LARGE SCALE GENOMIC DNA]</scope>
    <source>
        <strain evidence="1 2">NH7-4</strain>
    </source>
</reference>
<dbReference type="InterPro" id="IPR011990">
    <property type="entry name" value="TPR-like_helical_dom_sf"/>
</dbReference>
<name>A0A4Y8SDX2_9SPHI</name>
<dbReference type="EMBL" id="SOZE01000012">
    <property type="protein sequence ID" value="TFF37102.1"/>
    <property type="molecule type" value="Genomic_DNA"/>
</dbReference>
<keyword evidence="2" id="KW-1185">Reference proteome</keyword>
<evidence type="ECO:0000313" key="2">
    <source>
        <dbReference type="Proteomes" id="UP000297540"/>
    </source>
</evidence>
<accession>A0A4Y8SDX2</accession>